<evidence type="ECO:0000256" key="6">
    <source>
        <dbReference type="ARBA" id="ARBA00023316"/>
    </source>
</evidence>
<evidence type="ECO:0000256" key="3">
    <source>
        <dbReference type="ARBA" id="ARBA00022801"/>
    </source>
</evidence>
<dbReference type="PANTHER" id="PTHR21581:SF6">
    <property type="entry name" value="TRAFFICKING PROTEIN PARTICLE COMPLEX SUBUNIT 12"/>
    <property type="match status" value="1"/>
</dbReference>
<keyword evidence="2" id="KW-0732">Signal</keyword>
<dbReference type="InterPro" id="IPR012338">
    <property type="entry name" value="Beta-lactam/transpept-like"/>
</dbReference>
<keyword evidence="3" id="KW-0378">Hydrolase</keyword>
<feature type="binding site" evidence="8">
    <location>
        <position position="296"/>
    </location>
    <ligand>
        <name>substrate</name>
    </ligand>
</feature>
<feature type="active site" evidence="7">
    <location>
        <position position="170"/>
    </location>
</feature>
<dbReference type="GO" id="GO:0009002">
    <property type="term" value="F:serine-type D-Ala-D-Ala carboxypeptidase activity"/>
    <property type="evidence" value="ECO:0007669"/>
    <property type="project" value="InterPro"/>
</dbReference>
<sequence>MGGKISKILLIFIAFGLIGTIVYWGFNFSSTQAADILSPLPGEVAIPTPVSTFYEKVMKSNTSDNLPKTKYFPENLSISDTSFADIEASAYLAFDLTARKILLGKNITSRMPIASLTKIATAIVAIENANLSDELVVSLSAAKIGEATMGLTNGEIINVEEALYGLMLPSGNDAAETIAEGIGKYKLGTEQSAVDGGGGRAWFIEKMNEKVQALGLLDTYFYNPSGLDGDDEGNTNFSTALDIMALTNYALDNGHFAKIASTLEMEIPYKENYHKAFYLYNILRFDESYPGLKGVKPGNSIFARETLSSYYEKDGRRIIVVILGSDHTKDDVIKIYDKIFGVVRSY</sequence>
<feature type="domain" description="Peptidase S11 D-alanyl-D-alanine carboxypeptidase A N-terminal" evidence="11">
    <location>
        <begin position="82"/>
        <end position="326"/>
    </location>
</feature>
<evidence type="ECO:0000256" key="8">
    <source>
        <dbReference type="PIRSR" id="PIRSR618044-2"/>
    </source>
</evidence>
<evidence type="ECO:0000256" key="1">
    <source>
        <dbReference type="ARBA" id="ARBA00007164"/>
    </source>
</evidence>
<feature type="active site" description="Acyl-ester intermediate" evidence="7">
    <location>
        <position position="115"/>
    </location>
</feature>
<comment type="caution">
    <text evidence="12">The sequence shown here is derived from an EMBL/GenBank/DDBJ whole genome shotgun (WGS) entry which is preliminary data.</text>
</comment>
<comment type="similarity">
    <text evidence="1 9">Belongs to the peptidase S11 family.</text>
</comment>
<keyword evidence="10" id="KW-1133">Transmembrane helix</keyword>
<proteinExistence type="inferred from homology"/>
<gene>
    <name evidence="12" type="ORF">A2773_06870</name>
</gene>
<keyword evidence="10" id="KW-0472">Membrane</keyword>
<name>A0A1F5ZR33_9BACT</name>
<dbReference type="GO" id="GO:0009252">
    <property type="term" value="P:peptidoglycan biosynthetic process"/>
    <property type="evidence" value="ECO:0007669"/>
    <property type="project" value="UniProtKB-KW"/>
</dbReference>
<evidence type="ECO:0000256" key="4">
    <source>
        <dbReference type="ARBA" id="ARBA00022960"/>
    </source>
</evidence>
<dbReference type="PRINTS" id="PR00725">
    <property type="entry name" value="DADACBPTASE1"/>
</dbReference>
<dbReference type="GO" id="GO:0071555">
    <property type="term" value="P:cell wall organization"/>
    <property type="evidence" value="ECO:0007669"/>
    <property type="project" value="UniProtKB-KW"/>
</dbReference>
<feature type="transmembrane region" description="Helical" evidence="10">
    <location>
        <begin position="7"/>
        <end position="26"/>
    </location>
</feature>
<dbReference type="AlphaFoldDB" id="A0A1F5ZR33"/>
<dbReference type="Proteomes" id="UP000177383">
    <property type="component" value="Unassembled WGS sequence"/>
</dbReference>
<dbReference type="STRING" id="1798375.A2773_06870"/>
<accession>A0A1F5ZR33</accession>
<keyword evidence="10" id="KW-0812">Transmembrane</keyword>
<keyword evidence="4" id="KW-0133">Cell shape</keyword>
<evidence type="ECO:0000256" key="9">
    <source>
        <dbReference type="RuleBase" id="RU004016"/>
    </source>
</evidence>
<evidence type="ECO:0000256" key="2">
    <source>
        <dbReference type="ARBA" id="ARBA00022729"/>
    </source>
</evidence>
<dbReference type="InterPro" id="IPR001967">
    <property type="entry name" value="Peptidase_S11_N"/>
</dbReference>
<evidence type="ECO:0000259" key="11">
    <source>
        <dbReference type="Pfam" id="PF00768"/>
    </source>
</evidence>
<keyword evidence="5" id="KW-0573">Peptidoglycan synthesis</keyword>
<dbReference type="EMBL" id="MFJE01000011">
    <property type="protein sequence ID" value="OGG14794.1"/>
    <property type="molecule type" value="Genomic_DNA"/>
</dbReference>
<dbReference type="SUPFAM" id="SSF56601">
    <property type="entry name" value="beta-lactamase/transpeptidase-like"/>
    <property type="match status" value="1"/>
</dbReference>
<keyword evidence="6" id="KW-0961">Cell wall biogenesis/degradation</keyword>
<dbReference type="Gene3D" id="3.40.710.10">
    <property type="entry name" value="DD-peptidase/beta-lactamase superfamily"/>
    <property type="match status" value="1"/>
</dbReference>
<evidence type="ECO:0000313" key="12">
    <source>
        <dbReference type="EMBL" id="OGG14794.1"/>
    </source>
</evidence>
<dbReference type="PANTHER" id="PTHR21581">
    <property type="entry name" value="D-ALANYL-D-ALANINE CARBOXYPEPTIDASE"/>
    <property type="match status" value="1"/>
</dbReference>
<organism evidence="12 13">
    <name type="scientific">Candidatus Gottesmanbacteria bacterium RIFCSPHIGHO2_01_FULL_39_10</name>
    <dbReference type="NCBI Taxonomy" id="1798375"/>
    <lineage>
        <taxon>Bacteria</taxon>
        <taxon>Candidatus Gottesmaniibacteriota</taxon>
    </lineage>
</organism>
<dbReference type="GO" id="GO:0008360">
    <property type="term" value="P:regulation of cell shape"/>
    <property type="evidence" value="ECO:0007669"/>
    <property type="project" value="UniProtKB-KW"/>
</dbReference>
<evidence type="ECO:0000256" key="5">
    <source>
        <dbReference type="ARBA" id="ARBA00022984"/>
    </source>
</evidence>
<evidence type="ECO:0000313" key="13">
    <source>
        <dbReference type="Proteomes" id="UP000177383"/>
    </source>
</evidence>
<evidence type="ECO:0000256" key="7">
    <source>
        <dbReference type="PIRSR" id="PIRSR618044-1"/>
    </source>
</evidence>
<dbReference type="GO" id="GO:0006508">
    <property type="term" value="P:proteolysis"/>
    <property type="evidence" value="ECO:0007669"/>
    <property type="project" value="InterPro"/>
</dbReference>
<evidence type="ECO:0000256" key="10">
    <source>
        <dbReference type="SAM" id="Phobius"/>
    </source>
</evidence>
<dbReference type="InterPro" id="IPR018044">
    <property type="entry name" value="Peptidase_S11"/>
</dbReference>
<reference evidence="12 13" key="1">
    <citation type="journal article" date="2016" name="Nat. Commun.">
        <title>Thousands of microbial genomes shed light on interconnected biogeochemical processes in an aquifer system.</title>
        <authorList>
            <person name="Anantharaman K."/>
            <person name="Brown C.T."/>
            <person name="Hug L.A."/>
            <person name="Sharon I."/>
            <person name="Castelle C.J."/>
            <person name="Probst A.J."/>
            <person name="Thomas B.C."/>
            <person name="Singh A."/>
            <person name="Wilkins M.J."/>
            <person name="Karaoz U."/>
            <person name="Brodie E.L."/>
            <person name="Williams K.H."/>
            <person name="Hubbard S.S."/>
            <person name="Banfield J.F."/>
        </authorList>
    </citation>
    <scope>NUCLEOTIDE SEQUENCE [LARGE SCALE GENOMIC DNA]</scope>
</reference>
<dbReference type="Pfam" id="PF00768">
    <property type="entry name" value="Peptidase_S11"/>
    <property type="match status" value="1"/>
</dbReference>
<feature type="active site" description="Proton acceptor" evidence="7">
    <location>
        <position position="118"/>
    </location>
</feature>
<protein>
    <recommendedName>
        <fullName evidence="11">Peptidase S11 D-alanyl-D-alanine carboxypeptidase A N-terminal domain-containing protein</fullName>
    </recommendedName>
</protein>